<dbReference type="Gene3D" id="2.40.170.20">
    <property type="entry name" value="TonB-dependent receptor, beta-barrel domain"/>
    <property type="match status" value="1"/>
</dbReference>
<dbReference type="InterPro" id="IPR012910">
    <property type="entry name" value="Plug_dom"/>
</dbReference>
<dbReference type="NCBIfam" id="TIGR04057">
    <property type="entry name" value="SusC_RagA_signa"/>
    <property type="match status" value="1"/>
</dbReference>
<evidence type="ECO:0000256" key="3">
    <source>
        <dbReference type="ARBA" id="ARBA00022452"/>
    </source>
</evidence>
<dbReference type="RefSeq" id="WP_146781319.1">
    <property type="nucleotide sequence ID" value="NZ_BAABIO010000006.1"/>
</dbReference>
<protein>
    <submittedName>
        <fullName evidence="10">TonB-dependent receptor</fullName>
    </submittedName>
</protein>
<accession>A0A5B8UCX4</accession>
<dbReference type="InterPro" id="IPR037066">
    <property type="entry name" value="Plug_dom_sf"/>
</dbReference>
<evidence type="ECO:0000259" key="9">
    <source>
        <dbReference type="Pfam" id="PF07715"/>
    </source>
</evidence>
<keyword evidence="11" id="KW-1185">Reference proteome</keyword>
<gene>
    <name evidence="10" type="ORF">FSB75_00345</name>
</gene>
<dbReference type="InterPro" id="IPR039426">
    <property type="entry name" value="TonB-dep_rcpt-like"/>
</dbReference>
<dbReference type="InterPro" id="IPR008969">
    <property type="entry name" value="CarboxyPept-like_regulatory"/>
</dbReference>
<dbReference type="InterPro" id="IPR023996">
    <property type="entry name" value="TonB-dep_OMP_SusC/RagA"/>
</dbReference>
<comment type="subcellular location">
    <subcellularLocation>
        <location evidence="1 7">Cell outer membrane</location>
        <topology evidence="1 7">Multi-pass membrane protein</topology>
    </subcellularLocation>
</comment>
<dbReference type="Pfam" id="PF13715">
    <property type="entry name" value="CarbopepD_reg_2"/>
    <property type="match status" value="1"/>
</dbReference>
<comment type="similarity">
    <text evidence="7">Belongs to the TonB-dependent receptor family.</text>
</comment>
<keyword evidence="8" id="KW-0732">Signal</keyword>
<dbReference type="NCBIfam" id="TIGR04056">
    <property type="entry name" value="OMP_RagA_SusC"/>
    <property type="match status" value="1"/>
</dbReference>
<dbReference type="KEGG" id="fgg:FSB75_00345"/>
<dbReference type="Pfam" id="PF07715">
    <property type="entry name" value="Plug"/>
    <property type="match status" value="1"/>
</dbReference>
<dbReference type="FunFam" id="2.170.130.10:FF:000008">
    <property type="entry name" value="SusC/RagA family TonB-linked outer membrane protein"/>
    <property type="match status" value="1"/>
</dbReference>
<dbReference type="Gene3D" id="2.170.130.10">
    <property type="entry name" value="TonB-dependent receptor, plug domain"/>
    <property type="match status" value="1"/>
</dbReference>
<dbReference type="Proteomes" id="UP000321204">
    <property type="component" value="Chromosome"/>
</dbReference>
<keyword evidence="10" id="KW-0675">Receptor</keyword>
<evidence type="ECO:0000256" key="5">
    <source>
        <dbReference type="ARBA" id="ARBA00023136"/>
    </source>
</evidence>
<dbReference type="OrthoDB" id="9768177at2"/>
<evidence type="ECO:0000313" key="11">
    <source>
        <dbReference type="Proteomes" id="UP000321204"/>
    </source>
</evidence>
<organism evidence="10 11">
    <name type="scientific">Flavisolibacter ginsenosidimutans</name>
    <dbReference type="NCBI Taxonomy" id="661481"/>
    <lineage>
        <taxon>Bacteria</taxon>
        <taxon>Pseudomonadati</taxon>
        <taxon>Bacteroidota</taxon>
        <taxon>Chitinophagia</taxon>
        <taxon>Chitinophagales</taxon>
        <taxon>Chitinophagaceae</taxon>
        <taxon>Flavisolibacter</taxon>
    </lineage>
</organism>
<evidence type="ECO:0000256" key="1">
    <source>
        <dbReference type="ARBA" id="ARBA00004571"/>
    </source>
</evidence>
<dbReference type="PROSITE" id="PS52016">
    <property type="entry name" value="TONB_DEPENDENT_REC_3"/>
    <property type="match status" value="1"/>
</dbReference>
<dbReference type="InterPro" id="IPR036942">
    <property type="entry name" value="Beta-barrel_TonB_sf"/>
</dbReference>
<reference evidence="10 11" key="1">
    <citation type="journal article" date="2015" name="Int. J. Syst. Evol. Microbiol.">
        <title>Flavisolibacter ginsenosidimutans sp. nov., with ginsenoside-converting activity isolated from soil used for cultivating ginseng.</title>
        <authorList>
            <person name="Zhao Y."/>
            <person name="Liu Q."/>
            <person name="Kang M.S."/>
            <person name="Jin F."/>
            <person name="Yu H."/>
            <person name="Im W.T."/>
        </authorList>
    </citation>
    <scope>NUCLEOTIDE SEQUENCE [LARGE SCALE GENOMIC DNA]</scope>
    <source>
        <strain evidence="10 11">Gsoil 636</strain>
    </source>
</reference>
<sequence>MKRKLCLILLSFLCVATTFGQTRTVSGRVVSDSASQPISGVSVTLKGTKTTTVTGNNGGYSIAVPDKGAVLVFSSVGYSANEVSVGQRSTVNVTLNTASNAMNEVVVIGYQAVRRRDLLASASTLGSKDIKDVPLNNTAEVLQGRLAGVQITMSEGAPGADAIINVRGRGSITQTSEPLYVVDGVPTDNALSLLNPQDIESINVLKDAASTAIYGSRGANGVVVITTKGGRNTNGKTVVAYNGFVGVQKLAQEIPMMNAYEFVRYQWERAQWLADSSITRYVGSNLKWDSVNSFKNYPTYDWQDRTMGANALQSSHNVSVSGGNASTTYNLSLTANKQQGILINSDLERKNLNFRLDHKASDRFRFGFNTRYTDQLVRGAGTSDVGGAGSNRLRQYTRYKPLILPGEEEDAYDPVLDLNNAGNGFNVLNPILLANAETRRRYSTQLNLNGYFQFNILNNLSFRSTAAYNITRTRNQSFDDTLTNNAKSNNKQPLILLNNTESVQITNSNVLTYSNTSLFRSKNSLTVLVGQEIQKTTNSASIQDIRYFPIGITADKAFNNLQLAAASTAAYPQPVASSTQVPTALASFFSTVDYNYDQRYLAKFTFRADGTSIFSQKNTWGYFPSGALAWRISREKFFSSKSISDLKLRFSYGTSGNNRITPFSYRTQYTAPSNVGYGLNGALVGVFTPSNLGNENLKWESQVAQNLGLDVTLFKGRLTATVDAYSNKSKDLLLNQTIPSSTGYTTQFQNIGATQNRGVELQLSGIIVSKKDFSYSANFNISFNKNRITSLGPNTQILRNSGWFSGSNFPADYVLRVGEEVGAMYGYVNDGFYTMNDFTASPFSNANYPQYNTQYMLKKGVVNAASILANPLQPGSPKFKDLNGDGKIDPDNDRTIIGHAQPKFYGGFGQTLTYKGFDLSVFANFVYGNDVFNANKLEYGSAYGSQVNMLKLDNDRWQMIDNNGNSIQKVVTISGTQYILGVDSTTMAGVNSNAKIWFPSTSVNGFYSQSYAVEKGSYIRISNVTLGYNLPKSLISKIKISSFRIYATVNNLATITGYTGYDPDASTRRSDPTTPGVDYAAYPRARTYVAGVNVTF</sequence>
<evidence type="ECO:0000313" key="10">
    <source>
        <dbReference type="EMBL" id="QEC54414.1"/>
    </source>
</evidence>
<evidence type="ECO:0000256" key="2">
    <source>
        <dbReference type="ARBA" id="ARBA00022448"/>
    </source>
</evidence>
<dbReference type="AlphaFoldDB" id="A0A5B8UCX4"/>
<evidence type="ECO:0000256" key="6">
    <source>
        <dbReference type="ARBA" id="ARBA00023237"/>
    </source>
</evidence>
<keyword evidence="6 7" id="KW-0998">Cell outer membrane</keyword>
<keyword evidence="5 7" id="KW-0472">Membrane</keyword>
<feature type="signal peptide" evidence="8">
    <location>
        <begin position="1"/>
        <end position="20"/>
    </location>
</feature>
<evidence type="ECO:0000256" key="7">
    <source>
        <dbReference type="PROSITE-ProRule" id="PRU01360"/>
    </source>
</evidence>
<dbReference type="GO" id="GO:0009279">
    <property type="term" value="C:cell outer membrane"/>
    <property type="evidence" value="ECO:0007669"/>
    <property type="project" value="UniProtKB-SubCell"/>
</dbReference>
<keyword evidence="4 7" id="KW-0812">Transmembrane</keyword>
<dbReference type="SUPFAM" id="SSF56935">
    <property type="entry name" value="Porins"/>
    <property type="match status" value="1"/>
</dbReference>
<evidence type="ECO:0000256" key="4">
    <source>
        <dbReference type="ARBA" id="ARBA00022692"/>
    </source>
</evidence>
<dbReference type="SUPFAM" id="SSF49464">
    <property type="entry name" value="Carboxypeptidase regulatory domain-like"/>
    <property type="match status" value="1"/>
</dbReference>
<dbReference type="Gene3D" id="2.60.40.1120">
    <property type="entry name" value="Carboxypeptidase-like, regulatory domain"/>
    <property type="match status" value="1"/>
</dbReference>
<feature type="domain" description="TonB-dependent receptor plug" evidence="9">
    <location>
        <begin position="115"/>
        <end position="222"/>
    </location>
</feature>
<keyword evidence="2 7" id="KW-0813">Transport</keyword>
<name>A0A5B8UCX4_9BACT</name>
<evidence type="ECO:0000256" key="8">
    <source>
        <dbReference type="SAM" id="SignalP"/>
    </source>
</evidence>
<proteinExistence type="inferred from homology"/>
<feature type="chain" id="PRO_5022729694" evidence="8">
    <location>
        <begin position="21"/>
        <end position="1096"/>
    </location>
</feature>
<keyword evidence="3 7" id="KW-1134">Transmembrane beta strand</keyword>
<dbReference type="InterPro" id="IPR023997">
    <property type="entry name" value="TonB-dep_OMP_SusC/RagA_CS"/>
</dbReference>
<dbReference type="EMBL" id="CP042433">
    <property type="protein sequence ID" value="QEC54414.1"/>
    <property type="molecule type" value="Genomic_DNA"/>
</dbReference>